<evidence type="ECO:0000256" key="1">
    <source>
        <dbReference type="SAM" id="MobiDB-lite"/>
    </source>
</evidence>
<dbReference type="Gene3D" id="3.40.50.300">
    <property type="entry name" value="P-loop containing nucleotide triphosphate hydrolases"/>
    <property type="match status" value="2"/>
</dbReference>
<dbReference type="SUPFAM" id="SSF52540">
    <property type="entry name" value="P-loop containing nucleoside triphosphate hydrolases"/>
    <property type="match status" value="2"/>
</dbReference>
<dbReference type="RefSeq" id="WP_195383885.1">
    <property type="nucleotide sequence ID" value="NZ_JADMVZ010000006.1"/>
</dbReference>
<keyword evidence="3" id="KW-0347">Helicase</keyword>
<protein>
    <submittedName>
        <fullName evidence="3">Helicase-related protein</fullName>
    </submittedName>
</protein>
<evidence type="ECO:0000313" key="4">
    <source>
        <dbReference type="Proteomes" id="UP001211173"/>
    </source>
</evidence>
<keyword evidence="3" id="KW-0067">ATP-binding</keyword>
<dbReference type="InterPro" id="IPR027417">
    <property type="entry name" value="P-loop_NTPase"/>
</dbReference>
<comment type="caution">
    <text evidence="3">The sequence shown here is derived from an EMBL/GenBank/DDBJ whole genome shotgun (WGS) entry which is preliminary data.</text>
</comment>
<keyword evidence="3" id="KW-0547">Nucleotide-binding</keyword>
<sequence length="1031" mass="115997">MAESRLIELSYYDPKAETRLTAYADTIVLDHNEKGGIISAIRFGGYPEVVRALSDAIYGGSTIEATQNDATHRLQSKLRGYQRQLSHDGIYATATLMANDDEYSNEGSEDQEDSEETAGTGDGQQTLQPRKCYIFCPAGDRDRLFEELDHKTAAPLIPAFQDYVLDELEQRGSLRRLHVISLKEKMDAWVLELRPNDENVVQVLEDGLKSGQIAIPGAVPGAPDGFEQVENVTGYLNTFGVTVADRIRNQFLPLFDPASEPLSEEVLAINDCIQQRAGYSLYDAQLAVAEAVKRQLERNGTAIIIAECGSGKTKIGSTAIGALHGLWAAQHRSGAGKSFGLVMSPSHVTRKWVREIGETLPDTYGMVVRSITDLNRLYQLYEQGDKSVFAVFSKEKARDGYMRYPAVTWNRRRKGFLCPDCMEPVQMEISEDGTRYRTNADQFFFQTEHKKNHKCPNCGGVLWAPVNPGRQTSWVKIGEYGWVYRHGARAHLARTKNESVTDQLMMLAENPDGYYPVKGACRRYPLSTYIKKKMRGRIGSFLADELHEYNNASGQGDAMAELYGASRLFVGMTATLINGYSSGIFHLLYRIVPGLMCKDGKSYRKPGDFDAEYGVIENVYEIKDGDYNSNRRTTKRKTKTRQLPGVSPLVFSRFLLEYTAFLSLMDMGKDLPDYEEIPIALEMPEDVRSAYKEAEHTLQHVLKSDRQAAQKILSAYLNLLTVYPDQPYDQPTVIHPIAGLPLVVPENLGGFERILPKEEETMAIVRRKIAAGERVLIYTSWTRTDSQQKLLKLLRKEGYCTDILTPRIETEKREEWVEKRVKSGLQVLITNPRCVETGLDLNAFTTLIFYSMGYNLFTLRQASRRSWRINQTAPRVEVYMLYYADTMQAKAMKLMASKLAVAGIIEGTFSEEGLAAMSDVKDMTSQMAKELAQGIKDNVEDIASAFKKMAIINPERRRVKAEQAVAEEAPEQVPITAVQPEGDFGVRAAQSKKQQVLYDGLLERTMEDRKKKKSKKTVVDENQLSIFDFVA</sequence>
<dbReference type="PANTHER" id="PTHR10799">
    <property type="entry name" value="SNF2/RAD54 HELICASE FAMILY"/>
    <property type="match status" value="1"/>
</dbReference>
<gene>
    <name evidence="3" type="ORF">PNE06_03575</name>
</gene>
<evidence type="ECO:0000259" key="2">
    <source>
        <dbReference type="PROSITE" id="PS51194"/>
    </source>
</evidence>
<dbReference type="InterPro" id="IPR001650">
    <property type="entry name" value="Helicase_C-like"/>
</dbReference>
<dbReference type="GO" id="GO:0004386">
    <property type="term" value="F:helicase activity"/>
    <property type="evidence" value="ECO:0007669"/>
    <property type="project" value="UniProtKB-KW"/>
</dbReference>
<name>A0AAW6CFA8_FLAPL</name>
<dbReference type="Pfam" id="PF00271">
    <property type="entry name" value="Helicase_C"/>
    <property type="match status" value="1"/>
</dbReference>
<accession>A0AAW6CFA8</accession>
<feature type="compositionally biased region" description="Acidic residues" evidence="1">
    <location>
        <begin position="102"/>
        <end position="116"/>
    </location>
</feature>
<proteinExistence type="predicted"/>
<dbReference type="AlphaFoldDB" id="A0AAW6CFA8"/>
<dbReference type="PROSITE" id="PS51194">
    <property type="entry name" value="HELICASE_CTER"/>
    <property type="match status" value="1"/>
</dbReference>
<dbReference type="Proteomes" id="UP001211173">
    <property type="component" value="Unassembled WGS sequence"/>
</dbReference>
<keyword evidence="3" id="KW-0378">Hydrolase</keyword>
<evidence type="ECO:0000313" key="3">
    <source>
        <dbReference type="EMBL" id="MDB7932150.1"/>
    </source>
</evidence>
<feature type="region of interest" description="Disordered" evidence="1">
    <location>
        <begin position="102"/>
        <end position="125"/>
    </location>
</feature>
<reference evidence="3" key="1">
    <citation type="submission" date="2023-01" db="EMBL/GenBank/DDBJ databases">
        <title>Human gut microbiome strain richness.</title>
        <authorList>
            <person name="Chen-Liaw A."/>
        </authorList>
    </citation>
    <scope>NUCLEOTIDE SEQUENCE</scope>
    <source>
        <strain evidence="3">1001287st1_F4_1001285I_161205</strain>
    </source>
</reference>
<feature type="domain" description="Helicase C-terminal" evidence="2">
    <location>
        <begin position="750"/>
        <end position="943"/>
    </location>
</feature>
<organism evidence="3 4">
    <name type="scientific">Flavonifractor plautii</name>
    <name type="common">Fusobacterium plautii</name>
    <dbReference type="NCBI Taxonomy" id="292800"/>
    <lineage>
        <taxon>Bacteria</taxon>
        <taxon>Bacillati</taxon>
        <taxon>Bacillota</taxon>
        <taxon>Clostridia</taxon>
        <taxon>Eubacteriales</taxon>
        <taxon>Oscillospiraceae</taxon>
        <taxon>Flavonifractor</taxon>
    </lineage>
</organism>
<dbReference type="EMBL" id="JAQLWV010000004">
    <property type="protein sequence ID" value="MDB7932150.1"/>
    <property type="molecule type" value="Genomic_DNA"/>
</dbReference>